<evidence type="ECO:0000256" key="8">
    <source>
        <dbReference type="PROSITE-ProRule" id="PRU00024"/>
    </source>
</evidence>
<evidence type="ECO:0000256" key="1">
    <source>
        <dbReference type="ARBA" id="ARBA00004496"/>
    </source>
</evidence>
<keyword evidence="4" id="KW-0479">Metal-binding</keyword>
<organism evidence="12 13">
    <name type="scientific">Merluccius polli</name>
    <name type="common">Benguela hake</name>
    <name type="synonym">Merluccius cadenati</name>
    <dbReference type="NCBI Taxonomy" id="89951"/>
    <lineage>
        <taxon>Eukaryota</taxon>
        <taxon>Metazoa</taxon>
        <taxon>Chordata</taxon>
        <taxon>Craniata</taxon>
        <taxon>Vertebrata</taxon>
        <taxon>Euteleostomi</taxon>
        <taxon>Actinopterygii</taxon>
        <taxon>Neopterygii</taxon>
        <taxon>Teleostei</taxon>
        <taxon>Neoteleostei</taxon>
        <taxon>Acanthomorphata</taxon>
        <taxon>Zeiogadaria</taxon>
        <taxon>Gadariae</taxon>
        <taxon>Gadiformes</taxon>
        <taxon>Gadoidei</taxon>
        <taxon>Merlucciidae</taxon>
        <taxon>Merluccius</taxon>
    </lineage>
</organism>
<dbReference type="GO" id="GO:0008270">
    <property type="term" value="F:zinc ion binding"/>
    <property type="evidence" value="ECO:0007669"/>
    <property type="project" value="UniProtKB-KW"/>
</dbReference>
<dbReference type="Pfam" id="PF00097">
    <property type="entry name" value="zf-C3HC4"/>
    <property type="match status" value="1"/>
</dbReference>
<dbReference type="PROSITE" id="PS50089">
    <property type="entry name" value="ZF_RING_2"/>
    <property type="match status" value="1"/>
</dbReference>
<dbReference type="SUPFAM" id="SSF49899">
    <property type="entry name" value="Concanavalin A-like lectins/glucanases"/>
    <property type="match status" value="1"/>
</dbReference>
<dbReference type="SMART" id="SM00184">
    <property type="entry name" value="RING"/>
    <property type="match status" value="1"/>
</dbReference>
<dbReference type="InterPro" id="IPR001870">
    <property type="entry name" value="B30.2/SPRY"/>
</dbReference>
<feature type="domain" description="B box-type" evidence="10">
    <location>
        <begin position="155"/>
        <end position="195"/>
    </location>
</feature>
<keyword evidence="5 8" id="KW-0863">Zinc-finger</keyword>
<protein>
    <submittedName>
        <fullName evidence="12">E3 ubiquitin-protein ligase TRIM7</fullName>
    </submittedName>
</protein>
<dbReference type="InterPro" id="IPR003877">
    <property type="entry name" value="SPRY_dom"/>
</dbReference>
<evidence type="ECO:0000256" key="4">
    <source>
        <dbReference type="ARBA" id="ARBA00022723"/>
    </source>
</evidence>
<dbReference type="InterPro" id="IPR043136">
    <property type="entry name" value="B30.2/SPRY_sf"/>
</dbReference>
<dbReference type="PANTHER" id="PTHR25465">
    <property type="entry name" value="B-BOX DOMAIN CONTAINING"/>
    <property type="match status" value="1"/>
</dbReference>
<evidence type="ECO:0000256" key="5">
    <source>
        <dbReference type="ARBA" id="ARBA00022771"/>
    </source>
</evidence>
<dbReference type="SUPFAM" id="SSF57850">
    <property type="entry name" value="RING/U-box"/>
    <property type="match status" value="1"/>
</dbReference>
<dbReference type="InterPro" id="IPR018957">
    <property type="entry name" value="Znf_C3HC4_RING-type"/>
</dbReference>
<keyword evidence="3" id="KW-0399">Innate immunity</keyword>
<dbReference type="InterPro" id="IPR006574">
    <property type="entry name" value="PRY"/>
</dbReference>
<dbReference type="GO" id="GO:0005737">
    <property type="term" value="C:cytoplasm"/>
    <property type="evidence" value="ECO:0007669"/>
    <property type="project" value="UniProtKB-SubCell"/>
</dbReference>
<gene>
    <name evidence="12" type="primary">TRIM7_0</name>
    <name evidence="12" type="ORF">N1851_010293</name>
</gene>
<dbReference type="Pfam" id="PF25600">
    <property type="entry name" value="TRIM_CC"/>
    <property type="match status" value="1"/>
</dbReference>
<dbReference type="Gene3D" id="3.30.160.60">
    <property type="entry name" value="Classic Zinc Finger"/>
    <property type="match status" value="1"/>
</dbReference>
<dbReference type="SUPFAM" id="SSF57845">
    <property type="entry name" value="B-box zinc-binding domain"/>
    <property type="match status" value="1"/>
</dbReference>
<dbReference type="CDD" id="cd13733">
    <property type="entry name" value="SPRY_PRY_C-I_1"/>
    <property type="match status" value="1"/>
</dbReference>
<evidence type="ECO:0000256" key="7">
    <source>
        <dbReference type="ARBA" id="ARBA00022859"/>
    </source>
</evidence>
<dbReference type="InterPro" id="IPR001841">
    <property type="entry name" value="Znf_RING"/>
</dbReference>
<keyword evidence="13" id="KW-1185">Reference proteome</keyword>
<comment type="subcellular location">
    <subcellularLocation>
        <location evidence="1">Cytoplasm</location>
    </subcellularLocation>
</comment>
<dbReference type="Pfam" id="PF13765">
    <property type="entry name" value="PRY"/>
    <property type="match status" value="1"/>
</dbReference>
<dbReference type="FunFam" id="2.60.120.920:FF:000004">
    <property type="entry name" value="Butyrophilin subfamily 1 member A1"/>
    <property type="match status" value="1"/>
</dbReference>
<evidence type="ECO:0000256" key="2">
    <source>
        <dbReference type="ARBA" id="ARBA00022490"/>
    </source>
</evidence>
<proteinExistence type="predicted"/>
<sequence>MHGHWPLADTTLMFSPTGVLSEDQLQCSICLSLFSEPVSTPCGHNFCKACISAYWTTQIRPQCPHCREACRPTEIRVNTAFRDIVELFKSMKTREEEGSVAQPGEVLCDICPGSKLKAVKTCLVCLVSYCRKHLQPHQRVPTLMKHQLAEPLQNLGERMCQKHNKVFELFCRSDQVCICVLCLKEEHMTHKTVSLEEEAEERKICLEKTILQMKQQVEHKAAEIHDTNQAVKEGRRDVEKDIRESEEVLQGLVAFTQAQVVQMVMVMKERQKSEETKATDLFTKLHLELAELHQKSGELGRLSQTKDPLFLLNCSSSWLLPTPPTPGGVSGAGVWQQPLCAAEVKAVVERVKDTLTREMQRILGVVDDELKVQQQNWVEVELDADTAHPCLVVSGDKKQVRGGTVVTSDLPSNPKRFDFLHCVLANKGYSSGRFYYQVEVGGQTEWEVGVVRESVQRKDPCFNPGPEHGVWTLGLYRGRYHANTSPAVPLSLGHRPQKLGVSVDYDKGTISFYNVDTRTLIYCFSGCTFNSSLLRRVPYSPRTNIYPFVHPSDNGKLTISSVQQEKK</sequence>
<dbReference type="InterPro" id="IPR003879">
    <property type="entry name" value="Butyrophylin_SPRY"/>
</dbReference>
<dbReference type="PRINTS" id="PR01407">
    <property type="entry name" value="BUTYPHLNCDUF"/>
</dbReference>
<dbReference type="InterPro" id="IPR051051">
    <property type="entry name" value="E3_ubiq-ligase_TRIM/RNF"/>
</dbReference>
<evidence type="ECO:0000259" key="9">
    <source>
        <dbReference type="PROSITE" id="PS50089"/>
    </source>
</evidence>
<dbReference type="PROSITE" id="PS00518">
    <property type="entry name" value="ZF_RING_1"/>
    <property type="match status" value="1"/>
</dbReference>
<dbReference type="InterPro" id="IPR000315">
    <property type="entry name" value="Znf_B-box"/>
</dbReference>
<dbReference type="PROSITE" id="PS50119">
    <property type="entry name" value="ZF_BBOX"/>
    <property type="match status" value="1"/>
</dbReference>
<comment type="caution">
    <text evidence="12">The sequence shown here is derived from an EMBL/GenBank/DDBJ whole genome shotgun (WGS) entry which is preliminary data.</text>
</comment>
<feature type="domain" description="RING-type" evidence="9">
    <location>
        <begin position="27"/>
        <end position="67"/>
    </location>
</feature>
<dbReference type="SMART" id="SM00336">
    <property type="entry name" value="BBOX"/>
    <property type="match status" value="1"/>
</dbReference>
<dbReference type="Gene3D" id="3.30.40.10">
    <property type="entry name" value="Zinc/RING finger domain, C3HC4 (zinc finger)"/>
    <property type="match status" value="1"/>
</dbReference>
<dbReference type="PANTHER" id="PTHR25465:SF32">
    <property type="entry name" value="BLOODTHIRSTY-RELATED GENE FAMILY, MEMBER 16 ISOFORM X1-RELATED"/>
    <property type="match status" value="1"/>
</dbReference>
<dbReference type="Proteomes" id="UP001174136">
    <property type="component" value="Unassembled WGS sequence"/>
</dbReference>
<dbReference type="Gene3D" id="2.60.120.920">
    <property type="match status" value="1"/>
</dbReference>
<dbReference type="SMART" id="SM00449">
    <property type="entry name" value="SPRY"/>
    <property type="match status" value="1"/>
</dbReference>
<dbReference type="PROSITE" id="PS50188">
    <property type="entry name" value="B302_SPRY"/>
    <property type="match status" value="1"/>
</dbReference>
<keyword evidence="7" id="KW-0391">Immunity</keyword>
<name>A0AA47P7B5_MERPO</name>
<evidence type="ECO:0000256" key="3">
    <source>
        <dbReference type="ARBA" id="ARBA00022588"/>
    </source>
</evidence>
<evidence type="ECO:0000313" key="12">
    <source>
        <dbReference type="EMBL" id="KAK0149182.1"/>
    </source>
</evidence>
<accession>A0AA47P7B5</accession>
<dbReference type="EMBL" id="JAOPHQ010001827">
    <property type="protein sequence ID" value="KAK0149182.1"/>
    <property type="molecule type" value="Genomic_DNA"/>
</dbReference>
<dbReference type="InterPro" id="IPR013320">
    <property type="entry name" value="ConA-like_dom_sf"/>
</dbReference>
<reference evidence="12" key="1">
    <citation type="journal article" date="2023" name="Front. Mar. Sci.">
        <title>A new Merluccius polli reference genome to investigate the effects of global change in West African waters.</title>
        <authorList>
            <person name="Mateo J.L."/>
            <person name="Blanco-Fernandez C."/>
            <person name="Garcia-Vazquez E."/>
            <person name="Machado-Schiaffino G."/>
        </authorList>
    </citation>
    <scope>NUCLEOTIDE SEQUENCE</scope>
    <source>
        <strain evidence="12">C29</strain>
        <tissue evidence="12">Fin</tissue>
    </source>
</reference>
<feature type="domain" description="B30.2/SPRY" evidence="11">
    <location>
        <begin position="360"/>
        <end position="567"/>
    </location>
</feature>
<keyword evidence="6" id="KW-0862">Zinc</keyword>
<keyword evidence="2" id="KW-0963">Cytoplasm</keyword>
<dbReference type="InterPro" id="IPR058030">
    <property type="entry name" value="TRIM8/14/16/25/29/45/65_CC"/>
</dbReference>
<evidence type="ECO:0000259" key="10">
    <source>
        <dbReference type="PROSITE" id="PS50119"/>
    </source>
</evidence>
<evidence type="ECO:0000259" key="11">
    <source>
        <dbReference type="PROSITE" id="PS50188"/>
    </source>
</evidence>
<dbReference type="InterPro" id="IPR017907">
    <property type="entry name" value="Znf_RING_CS"/>
</dbReference>
<dbReference type="Pfam" id="PF00643">
    <property type="entry name" value="zf-B_box"/>
    <property type="match status" value="1"/>
</dbReference>
<dbReference type="Pfam" id="PF00622">
    <property type="entry name" value="SPRY"/>
    <property type="match status" value="1"/>
</dbReference>
<dbReference type="AlphaFoldDB" id="A0AA47P7B5"/>
<dbReference type="Gene3D" id="4.10.830.40">
    <property type="match status" value="1"/>
</dbReference>
<dbReference type="SMART" id="SM00589">
    <property type="entry name" value="PRY"/>
    <property type="match status" value="1"/>
</dbReference>
<evidence type="ECO:0000313" key="13">
    <source>
        <dbReference type="Proteomes" id="UP001174136"/>
    </source>
</evidence>
<dbReference type="InterPro" id="IPR013083">
    <property type="entry name" value="Znf_RING/FYVE/PHD"/>
</dbReference>
<dbReference type="CDD" id="cd19769">
    <property type="entry name" value="Bbox2_TRIM16-like"/>
    <property type="match status" value="1"/>
</dbReference>
<dbReference type="GO" id="GO:0045087">
    <property type="term" value="P:innate immune response"/>
    <property type="evidence" value="ECO:0007669"/>
    <property type="project" value="UniProtKB-KW"/>
</dbReference>
<evidence type="ECO:0000256" key="6">
    <source>
        <dbReference type="ARBA" id="ARBA00022833"/>
    </source>
</evidence>